<feature type="domain" description="Bacteriophage CI repressor C-terminal" evidence="2">
    <location>
        <begin position="97"/>
        <end position="197"/>
    </location>
</feature>
<dbReference type="Gene3D" id="1.10.260.40">
    <property type="entry name" value="lambda repressor-like DNA-binding domains"/>
    <property type="match status" value="1"/>
</dbReference>
<feature type="domain" description="Bacteriophage CI repressor N-terminal" evidence="1">
    <location>
        <begin position="20"/>
        <end position="82"/>
    </location>
</feature>
<protein>
    <submittedName>
        <fullName evidence="3">Bacteriophage CI repressor helix-turn-helix domain protein</fullName>
    </submittedName>
</protein>
<dbReference type="Gene3D" id="2.10.109.10">
    <property type="entry name" value="Umud Fragment, subunit A"/>
    <property type="match status" value="1"/>
</dbReference>
<organism evidence="3 4">
    <name type="scientific">Photobacterium toruni</name>
    <dbReference type="NCBI Taxonomy" id="1935446"/>
    <lineage>
        <taxon>Bacteria</taxon>
        <taxon>Pseudomonadati</taxon>
        <taxon>Pseudomonadota</taxon>
        <taxon>Gammaproteobacteria</taxon>
        <taxon>Vibrionales</taxon>
        <taxon>Vibrionaceae</taxon>
        <taxon>Photobacterium</taxon>
    </lineage>
</organism>
<evidence type="ECO:0000259" key="2">
    <source>
        <dbReference type="Pfam" id="PF16452"/>
    </source>
</evidence>
<dbReference type="Pfam" id="PF07022">
    <property type="entry name" value="Phage_CI_repr"/>
    <property type="match status" value="1"/>
</dbReference>
<gene>
    <name evidence="3" type="ORF">CZ814_00881</name>
</gene>
<dbReference type="AlphaFoldDB" id="A0A1T4PUD7"/>
<dbReference type="InterPro" id="IPR032499">
    <property type="entry name" value="Phage_CI_C"/>
</dbReference>
<dbReference type="GO" id="GO:0003677">
    <property type="term" value="F:DNA binding"/>
    <property type="evidence" value="ECO:0007669"/>
    <property type="project" value="InterPro"/>
</dbReference>
<dbReference type="OrthoDB" id="5829794at2"/>
<reference evidence="3 4" key="1">
    <citation type="submission" date="2017-02" db="EMBL/GenBank/DDBJ databases">
        <authorList>
            <person name="Peterson S.W."/>
        </authorList>
    </citation>
    <scope>NUCLEOTIDE SEQUENCE [LARGE SCALE GENOMIC DNA]</scope>
    <source>
        <strain evidence="3 4">CECT 9189</strain>
    </source>
</reference>
<evidence type="ECO:0000313" key="3">
    <source>
        <dbReference type="EMBL" id="SJZ95162.1"/>
    </source>
</evidence>
<dbReference type="EMBL" id="FUWP01000003">
    <property type="protein sequence ID" value="SJZ95162.1"/>
    <property type="molecule type" value="Genomic_DNA"/>
</dbReference>
<dbReference type="RefSeq" id="WP_080173759.1">
    <property type="nucleotide sequence ID" value="NZ_AP024855.1"/>
</dbReference>
<evidence type="ECO:0000259" key="1">
    <source>
        <dbReference type="Pfam" id="PF07022"/>
    </source>
</evidence>
<name>A0A1T4PUD7_9GAMM</name>
<dbReference type="Proteomes" id="UP000191116">
    <property type="component" value="Unassembled WGS sequence"/>
</dbReference>
<accession>A0A1T4PUD7</accession>
<dbReference type="InterPro" id="IPR010744">
    <property type="entry name" value="Phage_CI_N"/>
</dbReference>
<dbReference type="GO" id="GO:0045892">
    <property type="term" value="P:negative regulation of DNA-templated transcription"/>
    <property type="evidence" value="ECO:0007669"/>
    <property type="project" value="InterPro"/>
</dbReference>
<dbReference type="GO" id="GO:0051259">
    <property type="term" value="P:protein complex oligomerization"/>
    <property type="evidence" value="ECO:0007669"/>
    <property type="project" value="InterPro"/>
</dbReference>
<dbReference type="InterPro" id="IPR010982">
    <property type="entry name" value="Lambda_DNA-bd_dom_sf"/>
</dbReference>
<proteinExistence type="predicted"/>
<evidence type="ECO:0000313" key="4">
    <source>
        <dbReference type="Proteomes" id="UP000191116"/>
    </source>
</evidence>
<sequence length="203" mass="22674">MTNNQDQLRRFSYSGGKSYIAKLKSVLNETTDVGLARRLGIPKGTISTWMQRDTTPFEVSIIVHLATGLSLRWLLLDEGKPFETNSADNSQLAKFSQEKLQNGVLVEDNCNFNFDMTLLERYSIDIQSTKIIENDAELLFINIQETNPASGRYLIDIDGSISLNHLQRLPGKKLAMSFGDTSIEISESDIVVLGRVALAICKE</sequence>
<dbReference type="Pfam" id="PF16452">
    <property type="entry name" value="Phage_CI_C"/>
    <property type="match status" value="1"/>
</dbReference>